<dbReference type="GO" id="GO:0030134">
    <property type="term" value="C:COPII-coated ER to Golgi transport vesicle"/>
    <property type="evidence" value="ECO:0007669"/>
    <property type="project" value="TreeGrafter"/>
</dbReference>
<dbReference type="STRING" id="578462.A0A0L0RZD6"/>
<dbReference type="Proteomes" id="UP000054350">
    <property type="component" value="Unassembled WGS sequence"/>
</dbReference>
<evidence type="ECO:0000256" key="3">
    <source>
        <dbReference type="ARBA" id="ARBA00022729"/>
    </source>
</evidence>
<keyword evidence="3" id="KW-0732">Signal</keyword>
<proteinExistence type="predicted"/>
<keyword evidence="4 6" id="KW-1133">Transmembrane helix</keyword>
<feature type="domain" description="L-type lectin-like" evidence="7">
    <location>
        <begin position="236"/>
        <end position="319"/>
    </location>
</feature>
<dbReference type="PANTHER" id="PTHR12223">
    <property type="entry name" value="VESICULAR MANNOSE-BINDING LECTIN"/>
    <property type="match status" value="1"/>
</dbReference>
<evidence type="ECO:0000313" key="8">
    <source>
        <dbReference type="EMBL" id="KNE55782.1"/>
    </source>
</evidence>
<dbReference type="GO" id="GO:0000139">
    <property type="term" value="C:Golgi membrane"/>
    <property type="evidence" value="ECO:0007669"/>
    <property type="project" value="TreeGrafter"/>
</dbReference>
<dbReference type="PANTHER" id="PTHR12223:SF28">
    <property type="entry name" value="LECTIN, MANNOSE BINDING 1 LIKE"/>
    <property type="match status" value="1"/>
</dbReference>
<dbReference type="AlphaFoldDB" id="A0A0L0RZD6"/>
<evidence type="ECO:0000256" key="6">
    <source>
        <dbReference type="SAM" id="Phobius"/>
    </source>
</evidence>
<evidence type="ECO:0000256" key="5">
    <source>
        <dbReference type="ARBA" id="ARBA00023136"/>
    </source>
</evidence>
<evidence type="ECO:0000313" key="9">
    <source>
        <dbReference type="Proteomes" id="UP000054350"/>
    </source>
</evidence>
<accession>A0A0L0RZD6</accession>
<reference evidence="8 9" key="1">
    <citation type="submission" date="2009-11" db="EMBL/GenBank/DDBJ databases">
        <title>Annotation of Allomyces macrogynus ATCC 38327.</title>
        <authorList>
            <consortium name="The Broad Institute Genome Sequencing Platform"/>
            <person name="Russ C."/>
            <person name="Cuomo C."/>
            <person name="Burger G."/>
            <person name="Gray M.W."/>
            <person name="Holland P.W.H."/>
            <person name="King N."/>
            <person name="Lang F.B.F."/>
            <person name="Roger A.J."/>
            <person name="Ruiz-Trillo I."/>
            <person name="Young S.K."/>
            <person name="Zeng Q."/>
            <person name="Gargeya S."/>
            <person name="Fitzgerald M."/>
            <person name="Haas B."/>
            <person name="Abouelleil A."/>
            <person name="Alvarado L."/>
            <person name="Arachchi H.M."/>
            <person name="Berlin A."/>
            <person name="Chapman S.B."/>
            <person name="Gearin G."/>
            <person name="Goldberg J."/>
            <person name="Griggs A."/>
            <person name="Gujja S."/>
            <person name="Hansen M."/>
            <person name="Heiman D."/>
            <person name="Howarth C."/>
            <person name="Larimer J."/>
            <person name="Lui A."/>
            <person name="MacDonald P.J.P."/>
            <person name="McCowen C."/>
            <person name="Montmayeur A."/>
            <person name="Murphy C."/>
            <person name="Neiman D."/>
            <person name="Pearson M."/>
            <person name="Priest M."/>
            <person name="Roberts A."/>
            <person name="Saif S."/>
            <person name="Shea T."/>
            <person name="Sisk P."/>
            <person name="Stolte C."/>
            <person name="Sykes S."/>
            <person name="Wortman J."/>
            <person name="Nusbaum C."/>
            <person name="Birren B."/>
        </authorList>
    </citation>
    <scope>NUCLEOTIDE SEQUENCE [LARGE SCALE GENOMIC DNA]</scope>
    <source>
        <strain evidence="8 9">ATCC 38327</strain>
    </source>
</reference>
<dbReference type="GO" id="GO:0005789">
    <property type="term" value="C:endoplasmic reticulum membrane"/>
    <property type="evidence" value="ECO:0007669"/>
    <property type="project" value="TreeGrafter"/>
</dbReference>
<organism evidence="8 9">
    <name type="scientific">Allomyces macrogynus (strain ATCC 38327)</name>
    <name type="common">Allomyces javanicus var. macrogynus</name>
    <dbReference type="NCBI Taxonomy" id="578462"/>
    <lineage>
        <taxon>Eukaryota</taxon>
        <taxon>Fungi</taxon>
        <taxon>Fungi incertae sedis</taxon>
        <taxon>Blastocladiomycota</taxon>
        <taxon>Blastocladiomycetes</taxon>
        <taxon>Blastocladiales</taxon>
        <taxon>Blastocladiaceae</taxon>
        <taxon>Allomyces</taxon>
    </lineage>
</organism>
<keyword evidence="9" id="KW-1185">Reference proteome</keyword>
<evidence type="ECO:0000259" key="7">
    <source>
        <dbReference type="Pfam" id="PF03388"/>
    </source>
</evidence>
<dbReference type="VEuPathDB" id="FungiDB:AMAG_01656"/>
<protein>
    <recommendedName>
        <fullName evidence="7">L-type lectin-like domain-containing protein</fullName>
    </recommendedName>
</protein>
<evidence type="ECO:0000256" key="1">
    <source>
        <dbReference type="ARBA" id="ARBA00004479"/>
    </source>
</evidence>
<name>A0A0L0RZD6_ALLM3</name>
<evidence type="ECO:0000256" key="4">
    <source>
        <dbReference type="ARBA" id="ARBA00022989"/>
    </source>
</evidence>
<keyword evidence="2 6" id="KW-0812">Transmembrane</keyword>
<gene>
    <name evidence="8" type="ORF">AMAG_01656</name>
</gene>
<dbReference type="OrthoDB" id="10265193at2759"/>
<evidence type="ECO:0000256" key="2">
    <source>
        <dbReference type="ARBA" id="ARBA00022692"/>
    </source>
</evidence>
<dbReference type="InterPro" id="IPR051136">
    <property type="entry name" value="Intracellular_Lectin-GPT"/>
</dbReference>
<dbReference type="Pfam" id="PF03388">
    <property type="entry name" value="Lectin_leg-like"/>
    <property type="match status" value="1"/>
</dbReference>
<sequence>MAKNKRADASWRLDGQLAVLLMATIALILAGFQVPLAAADPDAVAALDPTAGGRVPAHRRHEYRHSLRRPFHLRVPGTPPGPAGELTHYSVHGSAAVLPGDDPRALRVVPGTPLARGLVRSTRALFDDSTANSQLKTAQGWEVVAALRIDPSDATRSAAAAGHGLDEMPQAGIGAALWVTSTPVEVMTDELAREGVSGAFAVPSPHDGLRVSLEPVPTRDHPGRVRIAAELSFQVAGQVVDLGACMRDFRDRTGAPPLIAVAYRARTLTVHTDLSGTGKQFTSCVSHDHVDLPRRGGFVAISAQNGKTDRADIVDLYALDVYALDPPPKTARKPNPAVNPMNPDLPMVDASSVSYIPPALDQKTVDHIHEIEAKVRALKQQLEDAATAAAANNRPAPAAAVAKSGSGHKVDGASIAAEAYIVESMIKKVEDRVTEATAEIANIKASLNDVRDHMVRRIAHMEAALRSYHAALESKLGSMAQLADTRHADNLRGHQDTVAATRTAIDDAVRAAELRAAQQASGAGTTVMFVIGVLGALGAAAAGYTKWAKRDEGFKKFLWPRTRVVVARAIKFLVV</sequence>
<dbReference type="Gene3D" id="2.60.120.200">
    <property type="match status" value="1"/>
</dbReference>
<dbReference type="EMBL" id="GG745329">
    <property type="protein sequence ID" value="KNE55782.1"/>
    <property type="molecule type" value="Genomic_DNA"/>
</dbReference>
<reference evidence="9" key="2">
    <citation type="submission" date="2009-11" db="EMBL/GenBank/DDBJ databases">
        <title>The Genome Sequence of Allomyces macrogynus strain ATCC 38327.</title>
        <authorList>
            <consortium name="The Broad Institute Genome Sequencing Platform"/>
            <person name="Russ C."/>
            <person name="Cuomo C."/>
            <person name="Shea T."/>
            <person name="Young S.K."/>
            <person name="Zeng Q."/>
            <person name="Koehrsen M."/>
            <person name="Haas B."/>
            <person name="Borodovsky M."/>
            <person name="Guigo R."/>
            <person name="Alvarado L."/>
            <person name="Berlin A."/>
            <person name="Borenstein D."/>
            <person name="Chen Z."/>
            <person name="Engels R."/>
            <person name="Freedman E."/>
            <person name="Gellesch M."/>
            <person name="Goldberg J."/>
            <person name="Griggs A."/>
            <person name="Gujja S."/>
            <person name="Heiman D."/>
            <person name="Hepburn T."/>
            <person name="Howarth C."/>
            <person name="Jen D."/>
            <person name="Larson L."/>
            <person name="Lewis B."/>
            <person name="Mehta T."/>
            <person name="Park D."/>
            <person name="Pearson M."/>
            <person name="Roberts A."/>
            <person name="Saif S."/>
            <person name="Shenoy N."/>
            <person name="Sisk P."/>
            <person name="Stolte C."/>
            <person name="Sykes S."/>
            <person name="Walk T."/>
            <person name="White J."/>
            <person name="Yandava C."/>
            <person name="Burger G."/>
            <person name="Gray M.W."/>
            <person name="Holland P.W.H."/>
            <person name="King N."/>
            <person name="Lang F.B.F."/>
            <person name="Roger A.J."/>
            <person name="Ruiz-Trillo I."/>
            <person name="Lander E."/>
            <person name="Nusbaum C."/>
        </authorList>
    </citation>
    <scope>NUCLEOTIDE SEQUENCE [LARGE SCALE GENOMIC DNA]</scope>
    <source>
        <strain evidence="9">ATCC 38327</strain>
    </source>
</reference>
<dbReference type="GO" id="GO:0006888">
    <property type="term" value="P:endoplasmic reticulum to Golgi vesicle-mediated transport"/>
    <property type="evidence" value="ECO:0007669"/>
    <property type="project" value="TreeGrafter"/>
</dbReference>
<feature type="transmembrane region" description="Helical" evidence="6">
    <location>
        <begin position="527"/>
        <end position="547"/>
    </location>
</feature>
<dbReference type="InterPro" id="IPR005052">
    <property type="entry name" value="Lectin_leg"/>
</dbReference>
<dbReference type="GO" id="GO:0005793">
    <property type="term" value="C:endoplasmic reticulum-Golgi intermediate compartment"/>
    <property type="evidence" value="ECO:0007669"/>
    <property type="project" value="TreeGrafter"/>
</dbReference>
<comment type="subcellular location">
    <subcellularLocation>
        <location evidence="1">Membrane</location>
        <topology evidence="1">Single-pass type I membrane protein</topology>
    </subcellularLocation>
</comment>
<dbReference type="GO" id="GO:0005537">
    <property type="term" value="F:D-mannose binding"/>
    <property type="evidence" value="ECO:0007669"/>
    <property type="project" value="TreeGrafter"/>
</dbReference>
<keyword evidence="5 6" id="KW-0472">Membrane</keyword>